<evidence type="ECO:0000256" key="1">
    <source>
        <dbReference type="SAM" id="MobiDB-lite"/>
    </source>
</evidence>
<proteinExistence type="predicted"/>
<dbReference type="PANTHER" id="PTHR33096">
    <property type="entry name" value="CXC2 DOMAIN-CONTAINING PROTEIN"/>
    <property type="match status" value="1"/>
</dbReference>
<dbReference type="RefSeq" id="XP_053022566.1">
    <property type="nucleotide sequence ID" value="XM_053171379.1"/>
</dbReference>
<evidence type="ECO:0008006" key="4">
    <source>
        <dbReference type="Google" id="ProtNLM"/>
    </source>
</evidence>
<gene>
    <name evidence="2" type="ORF">PtA15_7A740</name>
</gene>
<evidence type="ECO:0000313" key="3">
    <source>
        <dbReference type="Proteomes" id="UP001164743"/>
    </source>
</evidence>
<dbReference type="Proteomes" id="UP001164743">
    <property type="component" value="Chromosome 7A"/>
</dbReference>
<keyword evidence="3" id="KW-1185">Reference proteome</keyword>
<protein>
    <recommendedName>
        <fullName evidence="4">CxC1-like cysteine cluster associated with KDZ transposases domain-containing protein</fullName>
    </recommendedName>
</protein>
<dbReference type="GeneID" id="77812274"/>
<feature type="compositionally biased region" description="Acidic residues" evidence="1">
    <location>
        <begin position="156"/>
        <end position="167"/>
    </location>
</feature>
<feature type="region of interest" description="Disordered" evidence="1">
    <location>
        <begin position="140"/>
        <end position="167"/>
    </location>
</feature>
<dbReference type="PANTHER" id="PTHR33096:SF1">
    <property type="entry name" value="CXC1-LIKE CYSTEINE CLUSTER ASSOCIATED WITH KDZ TRANSPOSASES DOMAIN-CONTAINING PROTEIN"/>
    <property type="match status" value="1"/>
</dbReference>
<name>A0ABY7CSC2_9BASI</name>
<evidence type="ECO:0000313" key="2">
    <source>
        <dbReference type="EMBL" id="WAQ87011.1"/>
    </source>
</evidence>
<sequence length="689" mass="80190">MDHGGDAEEVISPGSAHSHITRLRRHHNTLFHHITLQYHHPAGAGLEPNFNHFNLIDATYKYQHSTISPEPYAPISKSDMPSTRMRIRNANRTQTHRRQVYSNRNAATLARLQRQAEVGRQREQAAQPPHIGNLFDPNHDYPFDAQQESADRNQAEDESEWGNFSEEEPDEVDLAMASYKEKYRQQAREYNWNILLRQLQGEYMKLKVTTKNWAGPNSYNNYASCSPTCSKRYNRPVDLVDIHAFWLRRKFALAVRRRRETRRTLNLVLSKRNPHDQEGRNYTVQFFREQWAAQRSFQGDHTEEEQTRRAKLVSLYKREETLELMRARLQSPEIFLESPDQVRQLMDSIVEQSEILRRETEDIAGSSAVETGDPEEQKLRLLLWDAKAELFVQAVHLNAERQPLINSMGSRLGTRGKEKIIKAMQSRRPAVKKVIDAFNQLYTKYKAKYPNQQLYDAEDHPLTYKAFSKWPMDHRFWNDGLYYHSSAPWSVDPDVRTGINCVLILQRTREEFELIAQELARAKGWAVAHHARIKTTINYISSRKFPPQPIAGLRFLMIGRSQTSLTGIHQLQNNPNLDTDYVDNIMLGDLTREAKMKVICEELKLQLKAHEELVSDWSEDLVWLWSRCQPVNNQHLISEWHALIQQIEQLESQTVPTPDIDENLEDAVLDVNVEDGEDAEDELLSDAEL</sequence>
<dbReference type="EMBL" id="CP110427">
    <property type="protein sequence ID" value="WAQ87011.1"/>
    <property type="molecule type" value="Genomic_DNA"/>
</dbReference>
<accession>A0ABY7CSC2</accession>
<organism evidence="2 3">
    <name type="scientific">Puccinia triticina</name>
    <dbReference type="NCBI Taxonomy" id="208348"/>
    <lineage>
        <taxon>Eukaryota</taxon>
        <taxon>Fungi</taxon>
        <taxon>Dikarya</taxon>
        <taxon>Basidiomycota</taxon>
        <taxon>Pucciniomycotina</taxon>
        <taxon>Pucciniomycetes</taxon>
        <taxon>Pucciniales</taxon>
        <taxon>Pucciniaceae</taxon>
        <taxon>Puccinia</taxon>
    </lineage>
</organism>
<reference evidence="2" key="1">
    <citation type="submission" date="2022-10" db="EMBL/GenBank/DDBJ databases">
        <title>Puccinia triticina Genome sequencing and assembly.</title>
        <authorList>
            <person name="Li C."/>
        </authorList>
    </citation>
    <scope>NUCLEOTIDE SEQUENCE</scope>
    <source>
        <strain evidence="2">Pt15</strain>
    </source>
</reference>